<dbReference type="PANTHER" id="PTHR43394">
    <property type="entry name" value="ATP-DEPENDENT PERMEASE MDL1, MITOCHONDRIAL"/>
    <property type="match status" value="1"/>
</dbReference>
<feature type="transmembrane region" description="Helical" evidence="12">
    <location>
        <begin position="243"/>
        <end position="262"/>
    </location>
</feature>
<feature type="domain" description="ABC transporter" evidence="13">
    <location>
        <begin position="333"/>
        <end position="567"/>
    </location>
</feature>
<dbReference type="EC" id="7.6.2.2" evidence="2"/>
<dbReference type="GO" id="GO:0016887">
    <property type="term" value="F:ATP hydrolysis activity"/>
    <property type="evidence" value="ECO:0007669"/>
    <property type="project" value="InterPro"/>
</dbReference>
<accession>A0A5R9C6F1</accession>
<dbReference type="InterPro" id="IPR017871">
    <property type="entry name" value="ABC_transporter-like_CS"/>
</dbReference>
<name>A0A5R9C6F1_9LACT</name>
<dbReference type="SUPFAM" id="SSF52540">
    <property type="entry name" value="P-loop containing nucleoside triphosphate hydrolases"/>
    <property type="match status" value="1"/>
</dbReference>
<comment type="similarity">
    <text evidence="10">Belongs to the ABC transporter superfamily. Multidrug exporter LmrA (TC 3.A.1.117.1) family.</text>
</comment>
<dbReference type="InterPro" id="IPR036640">
    <property type="entry name" value="ABC1_TM_sf"/>
</dbReference>
<keyword evidence="5 16" id="KW-0067">ATP-binding</keyword>
<reference evidence="15 18" key="2">
    <citation type="submission" date="2024-08" db="EMBL/GenBank/DDBJ databases">
        <authorList>
            <person name="Arias E."/>
        </authorList>
    </citation>
    <scope>NUCLEOTIDE SEQUENCE [LARGE SCALE GENOMIC DNA]</scope>
    <source>
        <strain evidence="15 18">FAM 24106</strain>
    </source>
</reference>
<evidence type="ECO:0000256" key="8">
    <source>
        <dbReference type="ARBA" id="ARBA00034018"/>
    </source>
</evidence>
<dbReference type="FunFam" id="3.40.50.300:FF:000218">
    <property type="entry name" value="Multidrug ABC transporter ATP-binding protein"/>
    <property type="match status" value="1"/>
</dbReference>
<dbReference type="OrthoDB" id="9770415at2"/>
<dbReference type="RefSeq" id="WP_138471106.1">
    <property type="nucleotide sequence ID" value="NZ_CBCPHL010000003.1"/>
</dbReference>
<dbReference type="GO" id="GO:0015421">
    <property type="term" value="F:ABC-type oligopeptide transporter activity"/>
    <property type="evidence" value="ECO:0007669"/>
    <property type="project" value="TreeGrafter"/>
</dbReference>
<feature type="transmembrane region" description="Helical" evidence="12">
    <location>
        <begin position="53"/>
        <end position="74"/>
    </location>
</feature>
<dbReference type="Gene3D" id="3.40.50.300">
    <property type="entry name" value="P-loop containing nucleotide triphosphate hydrolases"/>
    <property type="match status" value="1"/>
</dbReference>
<dbReference type="InterPro" id="IPR003439">
    <property type="entry name" value="ABC_transporter-like_ATP-bd"/>
</dbReference>
<dbReference type="AlphaFoldDB" id="A0A5R9C6F1"/>
<comment type="function">
    <text evidence="9">Efflux transporter for a variety of amphiphilic cationic compounds, including antibiotics.</text>
</comment>
<reference evidence="16 17" key="1">
    <citation type="submission" date="2019-05" db="EMBL/GenBank/DDBJ databases">
        <title>The metagenome of a microbial culture collection derived from dairy environment covers the genomic content of the human microbiome.</title>
        <authorList>
            <person name="Roder T."/>
            <person name="Wuthrich D."/>
            <person name="Sattari Z."/>
            <person name="Von Ah U."/>
            <person name="Bar C."/>
            <person name="Ronchi F."/>
            <person name="Macpherson A.J."/>
            <person name="Ganal-Vonarburg S.C."/>
            <person name="Bruggmann R."/>
            <person name="Vergeres G."/>
        </authorList>
    </citation>
    <scope>NUCLEOTIDE SEQUENCE [LARGE SCALE GENOMIC DNA]</scope>
    <source>
        <strain evidence="16 17">FAM 24235</strain>
    </source>
</reference>
<feature type="domain" description="ABC transmembrane type-1" evidence="14">
    <location>
        <begin position="22"/>
        <end position="299"/>
    </location>
</feature>
<proteinExistence type="inferred from homology"/>
<feature type="transmembrane region" description="Helical" evidence="12">
    <location>
        <begin position="20"/>
        <end position="41"/>
    </location>
</feature>
<dbReference type="InterPro" id="IPR039421">
    <property type="entry name" value="Type_1_exporter"/>
</dbReference>
<evidence type="ECO:0000256" key="7">
    <source>
        <dbReference type="ARBA" id="ARBA00023136"/>
    </source>
</evidence>
<keyword evidence="18" id="KW-1185">Reference proteome</keyword>
<organism evidence="16 17">
    <name type="scientific">Marinilactibacillus psychrotolerans</name>
    <dbReference type="NCBI Taxonomy" id="191770"/>
    <lineage>
        <taxon>Bacteria</taxon>
        <taxon>Bacillati</taxon>
        <taxon>Bacillota</taxon>
        <taxon>Bacilli</taxon>
        <taxon>Lactobacillales</taxon>
        <taxon>Carnobacteriaceae</taxon>
        <taxon>Marinilactibacillus</taxon>
    </lineage>
</organism>
<keyword evidence="3 12" id="KW-0812">Transmembrane</keyword>
<evidence type="ECO:0000256" key="12">
    <source>
        <dbReference type="SAM" id="Phobius"/>
    </source>
</evidence>
<dbReference type="SUPFAM" id="SSF90123">
    <property type="entry name" value="ABC transporter transmembrane region"/>
    <property type="match status" value="1"/>
</dbReference>
<dbReference type="CDD" id="cd18549">
    <property type="entry name" value="ABC_6TM_YwjA_like"/>
    <property type="match status" value="1"/>
</dbReference>
<evidence type="ECO:0000256" key="1">
    <source>
        <dbReference type="ARBA" id="ARBA00004651"/>
    </source>
</evidence>
<comment type="caution">
    <text evidence="16">The sequence shown here is derived from an EMBL/GenBank/DDBJ whole genome shotgun (WGS) entry which is preliminary data.</text>
</comment>
<dbReference type="GO" id="GO:0005524">
    <property type="term" value="F:ATP binding"/>
    <property type="evidence" value="ECO:0007669"/>
    <property type="project" value="UniProtKB-KW"/>
</dbReference>
<evidence type="ECO:0000256" key="9">
    <source>
        <dbReference type="ARBA" id="ARBA00059943"/>
    </source>
</evidence>
<dbReference type="PROSITE" id="PS50929">
    <property type="entry name" value="ABC_TM1F"/>
    <property type="match status" value="1"/>
</dbReference>
<evidence type="ECO:0000313" key="16">
    <source>
        <dbReference type="EMBL" id="TLQ08661.1"/>
    </source>
</evidence>
<dbReference type="PANTHER" id="PTHR43394:SF1">
    <property type="entry name" value="ATP-BINDING CASSETTE SUB-FAMILY B MEMBER 10, MITOCHONDRIAL"/>
    <property type="match status" value="1"/>
</dbReference>
<evidence type="ECO:0000259" key="13">
    <source>
        <dbReference type="PROSITE" id="PS50893"/>
    </source>
</evidence>
<dbReference type="STRING" id="191770.SAMN04488013_103103"/>
<evidence type="ECO:0000256" key="3">
    <source>
        <dbReference type="ARBA" id="ARBA00022692"/>
    </source>
</evidence>
<keyword evidence="4" id="KW-0547">Nucleotide-binding</keyword>
<dbReference type="InterPro" id="IPR011527">
    <property type="entry name" value="ABC1_TM_dom"/>
</dbReference>
<feature type="transmembrane region" description="Helical" evidence="12">
    <location>
        <begin position="152"/>
        <end position="174"/>
    </location>
</feature>
<dbReference type="Pfam" id="PF00005">
    <property type="entry name" value="ABC_tran"/>
    <property type="match status" value="1"/>
</dbReference>
<dbReference type="GO" id="GO:0005886">
    <property type="term" value="C:plasma membrane"/>
    <property type="evidence" value="ECO:0007669"/>
    <property type="project" value="UniProtKB-SubCell"/>
</dbReference>
<evidence type="ECO:0000259" key="14">
    <source>
        <dbReference type="PROSITE" id="PS50929"/>
    </source>
</evidence>
<gene>
    <name evidence="15" type="ORF">ACEN37_00535</name>
    <name evidence="16" type="ORF">FEZ48_03175</name>
</gene>
<dbReference type="InterPro" id="IPR027417">
    <property type="entry name" value="P-loop_NTPase"/>
</dbReference>
<comment type="catalytic activity">
    <reaction evidence="8">
        <text>ATP + H2O + xenobioticSide 1 = ADP + phosphate + xenobioticSide 2.</text>
        <dbReference type="EC" id="7.6.2.2"/>
    </reaction>
</comment>
<comment type="subcellular location">
    <subcellularLocation>
        <location evidence="1">Cell membrane</location>
        <topology evidence="1">Multi-pass membrane protein</topology>
    </subcellularLocation>
</comment>
<evidence type="ECO:0000256" key="6">
    <source>
        <dbReference type="ARBA" id="ARBA00022989"/>
    </source>
</evidence>
<dbReference type="PROSITE" id="PS50893">
    <property type="entry name" value="ABC_TRANSPORTER_2"/>
    <property type="match status" value="1"/>
</dbReference>
<protein>
    <recommendedName>
        <fullName evidence="11">Multidrug resistance ABC transporter ATP-binding and permease protein</fullName>
        <ecNumber evidence="2">7.6.2.2</ecNumber>
    </recommendedName>
</protein>
<dbReference type="InterPro" id="IPR003593">
    <property type="entry name" value="AAA+_ATPase"/>
</dbReference>
<evidence type="ECO:0000313" key="18">
    <source>
        <dbReference type="Proteomes" id="UP001625374"/>
    </source>
</evidence>
<keyword evidence="7 12" id="KW-0472">Membrane</keyword>
<evidence type="ECO:0000256" key="4">
    <source>
        <dbReference type="ARBA" id="ARBA00022741"/>
    </source>
</evidence>
<evidence type="ECO:0000313" key="17">
    <source>
        <dbReference type="Proteomes" id="UP000307201"/>
    </source>
</evidence>
<dbReference type="Pfam" id="PF00664">
    <property type="entry name" value="ABC_membrane"/>
    <property type="match status" value="1"/>
</dbReference>
<evidence type="ECO:0000256" key="11">
    <source>
        <dbReference type="ARBA" id="ARBA00072598"/>
    </source>
</evidence>
<dbReference type="EMBL" id="VBTE01000006">
    <property type="protein sequence ID" value="TLQ08661.1"/>
    <property type="molecule type" value="Genomic_DNA"/>
</dbReference>
<dbReference type="SMART" id="SM00382">
    <property type="entry name" value="AAA"/>
    <property type="match status" value="1"/>
</dbReference>
<dbReference type="Proteomes" id="UP001625374">
    <property type="component" value="Unassembled WGS sequence"/>
</dbReference>
<keyword evidence="6 12" id="KW-1133">Transmembrane helix</keyword>
<evidence type="ECO:0000256" key="5">
    <source>
        <dbReference type="ARBA" id="ARBA00022840"/>
    </source>
</evidence>
<evidence type="ECO:0000313" key="15">
    <source>
        <dbReference type="EMBL" id="MFL2101730.1"/>
    </source>
</evidence>
<dbReference type="PROSITE" id="PS00211">
    <property type="entry name" value="ABC_TRANSPORTER_1"/>
    <property type="match status" value="1"/>
</dbReference>
<sequence>MLKKFFNYYRPYKWLFTLDFSSAIVVAILELAFPIIVQRVIDSILPTEEWSMIVWVSIGLFSIYILNTFLQFIVTYYGHRLGTNIETDMRQDLYKHIQKQSFKYFDNRETGKLITRLTSDLFEIAEVAHHGPEDIFITVFTLLGAFGLMLTVHVRLAIMTFILVPLIAVAVIIFNKKMTYVNNRIYDDLAGFSAGIEASVGGIRVVQAFANEDYEDKRFGSLNEAYKRSKYLFYKMMGLSSSYNYLLMRLISLFAMFFGAYYTIQGELTYGDFVAFILFANILVRPIERVNVMIESYPKGIAGFRRLQEEISREPEIQDSLHAIEVESLIGNIDYKNVTFSYEEHNPILDQVNLSIKAGETIAFVGPSGAGKTTICNLLPRFYEIDSGSIEVDGHNIHDIKVQSLREQIGVVQQDVFLFPGTIKENILYGDLTANDEQVRMAVKLANLEEVVSTLPNGLNTVIGERGVKLSGGQKQRLSIARMFLKNPPILILDEATSALDTETEQAIQEALDSLSEGRTTLIIAHRLATIKNADRIVVVTKNGIEEKGTHDELMTLNGAYKRLYDAQFAQ</sequence>
<dbReference type="GO" id="GO:0008559">
    <property type="term" value="F:ABC-type xenobiotic transporter activity"/>
    <property type="evidence" value="ECO:0007669"/>
    <property type="project" value="UniProtKB-EC"/>
</dbReference>
<dbReference type="Proteomes" id="UP000307201">
    <property type="component" value="Unassembled WGS sequence"/>
</dbReference>
<dbReference type="EMBL" id="JBGQQK010000001">
    <property type="protein sequence ID" value="MFL2101730.1"/>
    <property type="molecule type" value="Genomic_DNA"/>
</dbReference>
<evidence type="ECO:0000256" key="2">
    <source>
        <dbReference type="ARBA" id="ARBA00012191"/>
    </source>
</evidence>
<evidence type="ECO:0000256" key="10">
    <source>
        <dbReference type="ARBA" id="ARBA00061674"/>
    </source>
</evidence>
<dbReference type="Gene3D" id="1.20.1560.10">
    <property type="entry name" value="ABC transporter type 1, transmembrane domain"/>
    <property type="match status" value="1"/>
</dbReference>